<feature type="domain" description="Reverse transcriptase" evidence="1">
    <location>
        <begin position="1"/>
        <end position="136"/>
    </location>
</feature>
<dbReference type="InterPro" id="IPR043502">
    <property type="entry name" value="DNA/RNA_pol_sf"/>
</dbReference>
<dbReference type="OMA" id="CWIAKEE"/>
<dbReference type="InParanoid" id="E3N8I0"/>
<dbReference type="Pfam" id="PF00078">
    <property type="entry name" value="RVT_1"/>
    <property type="match status" value="1"/>
</dbReference>
<dbReference type="HOGENOM" id="CLU_000384_33_7_1"/>
<dbReference type="Proteomes" id="UP000008281">
    <property type="component" value="Unassembled WGS sequence"/>
</dbReference>
<dbReference type="PANTHER" id="PTHR33064:SF37">
    <property type="entry name" value="RIBONUCLEASE H"/>
    <property type="match status" value="1"/>
</dbReference>
<sequence length="155" mass="18255">MRIRYRTLKQRSFHLREVFTTFDLLARYWQLPLKEESEEITAFAIGSEFFEWNVLLFGLATSPAIFQAAMECVVGDLLGTCVFVYVDDLLIASENMKEHAIHVQTILERIERSGMELKASKCWIAKEEVDYLDFHNEQKQKQDPDDKYEFKTTFI</sequence>
<dbReference type="PROSITE" id="PS50878">
    <property type="entry name" value="RT_POL"/>
    <property type="match status" value="1"/>
</dbReference>
<evidence type="ECO:0000313" key="3">
    <source>
        <dbReference type="Proteomes" id="UP000008281"/>
    </source>
</evidence>
<dbReference type="AlphaFoldDB" id="E3N8I0"/>
<dbReference type="Gene3D" id="3.30.70.270">
    <property type="match status" value="1"/>
</dbReference>
<reference evidence="2" key="1">
    <citation type="submission" date="2007-07" db="EMBL/GenBank/DDBJ databases">
        <title>PCAP assembly of the Caenorhabditis remanei genome.</title>
        <authorList>
            <consortium name="The Caenorhabditis remanei Sequencing Consortium"/>
            <person name="Wilson R.K."/>
        </authorList>
    </citation>
    <scope>NUCLEOTIDE SEQUENCE [LARGE SCALE GENOMIC DNA]</scope>
    <source>
        <strain evidence="2">PB4641</strain>
    </source>
</reference>
<dbReference type="SUPFAM" id="SSF56672">
    <property type="entry name" value="DNA/RNA polymerases"/>
    <property type="match status" value="1"/>
</dbReference>
<evidence type="ECO:0000313" key="2">
    <source>
        <dbReference type="EMBL" id="EFO89425.1"/>
    </source>
</evidence>
<proteinExistence type="predicted"/>
<dbReference type="OrthoDB" id="420169at2759"/>
<dbReference type="FunFam" id="3.30.70.270:FF:000003">
    <property type="entry name" value="Transposon Ty3-G Gag-Pol polyprotein"/>
    <property type="match status" value="1"/>
</dbReference>
<dbReference type="EMBL" id="DS268556">
    <property type="protein sequence ID" value="EFO89425.1"/>
    <property type="molecule type" value="Genomic_DNA"/>
</dbReference>
<dbReference type="Gene3D" id="3.10.10.10">
    <property type="entry name" value="HIV Type 1 Reverse Transcriptase, subunit A, domain 1"/>
    <property type="match status" value="1"/>
</dbReference>
<gene>
    <name evidence="2" type="ORF">CRE_19955</name>
</gene>
<evidence type="ECO:0000259" key="1">
    <source>
        <dbReference type="PROSITE" id="PS50878"/>
    </source>
</evidence>
<protein>
    <recommendedName>
        <fullName evidence="1">Reverse transcriptase domain-containing protein</fullName>
    </recommendedName>
</protein>
<dbReference type="InterPro" id="IPR051320">
    <property type="entry name" value="Viral_Replic_Matur_Polypro"/>
</dbReference>
<dbReference type="InterPro" id="IPR000477">
    <property type="entry name" value="RT_dom"/>
</dbReference>
<dbReference type="InterPro" id="IPR043128">
    <property type="entry name" value="Rev_trsase/Diguanyl_cyclase"/>
</dbReference>
<organism evidence="3">
    <name type="scientific">Caenorhabditis remanei</name>
    <name type="common">Caenorhabditis vulgaris</name>
    <dbReference type="NCBI Taxonomy" id="31234"/>
    <lineage>
        <taxon>Eukaryota</taxon>
        <taxon>Metazoa</taxon>
        <taxon>Ecdysozoa</taxon>
        <taxon>Nematoda</taxon>
        <taxon>Chromadorea</taxon>
        <taxon>Rhabditida</taxon>
        <taxon>Rhabditina</taxon>
        <taxon>Rhabditomorpha</taxon>
        <taxon>Rhabditoidea</taxon>
        <taxon>Rhabditidae</taxon>
        <taxon>Peloderinae</taxon>
        <taxon>Caenorhabditis</taxon>
    </lineage>
</organism>
<accession>E3N8I0</accession>
<name>E3N8I0_CAERE</name>
<keyword evidence="3" id="KW-1185">Reference proteome</keyword>
<dbReference type="CDD" id="cd01647">
    <property type="entry name" value="RT_LTR"/>
    <property type="match status" value="1"/>
</dbReference>
<dbReference type="STRING" id="31234.E3N8I0"/>
<dbReference type="PANTHER" id="PTHR33064">
    <property type="entry name" value="POL PROTEIN"/>
    <property type="match status" value="1"/>
</dbReference>